<dbReference type="PANTHER" id="PTHR19229">
    <property type="entry name" value="ATP-BINDING CASSETTE TRANSPORTER SUBFAMILY A ABCA"/>
    <property type="match status" value="1"/>
</dbReference>
<evidence type="ECO:0000256" key="7">
    <source>
        <dbReference type="SAM" id="MobiDB-lite"/>
    </source>
</evidence>
<keyword evidence="11" id="KW-1185">Reference proteome</keyword>
<dbReference type="InterPro" id="IPR013525">
    <property type="entry name" value="ABC2_TM"/>
</dbReference>
<keyword evidence="5 8" id="KW-1133">Transmembrane helix</keyword>
<feature type="region of interest" description="Disordered" evidence="7">
    <location>
        <begin position="801"/>
        <end position="831"/>
    </location>
</feature>
<dbReference type="PANTHER" id="PTHR19229:SF250">
    <property type="entry name" value="ABC TRANSPORTER DOMAIN-CONTAINING PROTEIN-RELATED"/>
    <property type="match status" value="1"/>
</dbReference>
<feature type="transmembrane region" description="Helical" evidence="8">
    <location>
        <begin position="1091"/>
        <end position="1113"/>
    </location>
</feature>
<dbReference type="EMBL" id="CM000159">
    <property type="protein sequence ID" value="EDW94681.2"/>
    <property type="molecule type" value="Genomic_DNA"/>
</dbReference>
<dbReference type="InterPro" id="IPR026082">
    <property type="entry name" value="ABCA"/>
</dbReference>
<keyword evidence="6 8" id="KW-0472">Membrane</keyword>
<keyword evidence="2 8" id="KW-0812">Transmembrane</keyword>
<dbReference type="SMART" id="SM00382">
    <property type="entry name" value="AAA"/>
    <property type="match status" value="2"/>
</dbReference>
<dbReference type="KEGG" id="dya:Dyak_GE22121"/>
<evidence type="ECO:0000313" key="11">
    <source>
        <dbReference type="Proteomes" id="UP000002282"/>
    </source>
</evidence>
<evidence type="ECO:0000259" key="9">
    <source>
        <dbReference type="PROSITE" id="PS50893"/>
    </source>
</evidence>
<dbReference type="OrthoDB" id="10255969at2759"/>
<organism evidence="10 11">
    <name type="scientific">Drosophila yakuba</name>
    <name type="common">Fruit fly</name>
    <dbReference type="NCBI Taxonomy" id="7245"/>
    <lineage>
        <taxon>Eukaryota</taxon>
        <taxon>Metazoa</taxon>
        <taxon>Ecdysozoa</taxon>
        <taxon>Arthropoda</taxon>
        <taxon>Hexapoda</taxon>
        <taxon>Insecta</taxon>
        <taxon>Pterygota</taxon>
        <taxon>Neoptera</taxon>
        <taxon>Endopterygota</taxon>
        <taxon>Diptera</taxon>
        <taxon>Brachycera</taxon>
        <taxon>Muscomorpha</taxon>
        <taxon>Ephydroidea</taxon>
        <taxon>Drosophilidae</taxon>
        <taxon>Drosophila</taxon>
        <taxon>Sophophora</taxon>
    </lineage>
</organism>
<feature type="domain" description="ABC transporter" evidence="9">
    <location>
        <begin position="489"/>
        <end position="718"/>
    </location>
</feature>
<dbReference type="Pfam" id="PF00005">
    <property type="entry name" value="ABC_tran"/>
    <property type="match status" value="2"/>
</dbReference>
<dbReference type="Pfam" id="PF23321">
    <property type="entry name" value="R1_ABCA1"/>
    <property type="match status" value="1"/>
</dbReference>
<evidence type="ECO:0000256" key="5">
    <source>
        <dbReference type="ARBA" id="ARBA00022989"/>
    </source>
</evidence>
<feature type="transmembrane region" description="Helical" evidence="8">
    <location>
        <begin position="401"/>
        <end position="423"/>
    </location>
</feature>
<dbReference type="InterPro" id="IPR003439">
    <property type="entry name" value="ABC_transporter-like_ATP-bd"/>
</dbReference>
<evidence type="ECO:0000256" key="4">
    <source>
        <dbReference type="ARBA" id="ARBA00022840"/>
    </source>
</evidence>
<dbReference type="eggNOG" id="KOG0059">
    <property type="taxonomic scope" value="Eukaryota"/>
</dbReference>
<dbReference type="InterPro" id="IPR027417">
    <property type="entry name" value="P-loop_NTPase"/>
</dbReference>
<feature type="compositionally biased region" description="Basic and acidic residues" evidence="7">
    <location>
        <begin position="801"/>
        <end position="812"/>
    </location>
</feature>
<evidence type="ECO:0000313" key="10">
    <source>
        <dbReference type="EMBL" id="EDW94681.2"/>
    </source>
</evidence>
<feature type="transmembrane region" description="Helical" evidence="8">
    <location>
        <begin position="30"/>
        <end position="52"/>
    </location>
</feature>
<feature type="transmembrane region" description="Helical" evidence="8">
    <location>
        <begin position="257"/>
        <end position="281"/>
    </location>
</feature>
<dbReference type="GO" id="GO:0005524">
    <property type="term" value="F:ATP binding"/>
    <property type="evidence" value="ECO:0007669"/>
    <property type="project" value="UniProtKB-KW"/>
</dbReference>
<gene>
    <name evidence="10" type="primary">Dyak\GE22121</name>
    <name evidence="10" type="synonym">dyak_GLEANR_5825</name>
    <name evidence="10" type="synonym">GE22121</name>
    <name evidence="10" type="ORF">Dyak_GE22121</name>
</gene>
<dbReference type="PROSITE" id="PS50893">
    <property type="entry name" value="ABC_TRANSPORTER_2"/>
    <property type="match status" value="2"/>
</dbReference>
<evidence type="ECO:0000256" key="8">
    <source>
        <dbReference type="SAM" id="Phobius"/>
    </source>
</evidence>
<dbReference type="GO" id="GO:0016020">
    <property type="term" value="C:membrane"/>
    <property type="evidence" value="ECO:0007669"/>
    <property type="project" value="UniProtKB-SubCell"/>
</dbReference>
<feature type="transmembrane region" description="Helical" evidence="8">
    <location>
        <begin position="329"/>
        <end position="350"/>
    </location>
</feature>
<dbReference type="Gene3D" id="3.40.50.300">
    <property type="entry name" value="P-loop containing nucleotide triphosphate hydrolases"/>
    <property type="match status" value="2"/>
</dbReference>
<dbReference type="CDD" id="cd03263">
    <property type="entry name" value="ABC_subfamily_A"/>
    <property type="match status" value="2"/>
</dbReference>
<feature type="transmembrane region" description="Helical" evidence="8">
    <location>
        <begin position="1021"/>
        <end position="1041"/>
    </location>
</feature>
<feature type="transmembrane region" description="Helical" evidence="8">
    <location>
        <begin position="1120"/>
        <end position="1143"/>
    </location>
</feature>
<dbReference type="GO" id="GO:0016887">
    <property type="term" value="F:ATP hydrolysis activity"/>
    <property type="evidence" value="ECO:0007669"/>
    <property type="project" value="InterPro"/>
</dbReference>
<keyword evidence="3" id="KW-0547">Nucleotide-binding</keyword>
<dbReference type="SUPFAM" id="SSF52540">
    <property type="entry name" value="P-loop containing nucleoside triphosphate hydrolases"/>
    <property type="match status" value="2"/>
</dbReference>
<feature type="compositionally biased region" description="Acidic residues" evidence="7">
    <location>
        <begin position="813"/>
        <end position="826"/>
    </location>
</feature>
<protein>
    <recommendedName>
        <fullName evidence="9">ABC transporter domain-containing protein</fullName>
    </recommendedName>
</protein>
<feature type="transmembrane region" description="Helical" evidence="8">
    <location>
        <begin position="1062"/>
        <end position="1085"/>
    </location>
</feature>
<feature type="domain" description="ABC transporter" evidence="9">
    <location>
        <begin position="1281"/>
        <end position="1511"/>
    </location>
</feature>
<dbReference type="HOGENOM" id="CLU_000604_19_1_1"/>
<feature type="transmembrane region" description="Helical" evidence="8">
    <location>
        <begin position="1218"/>
        <end position="1243"/>
    </location>
</feature>
<comment type="subcellular location">
    <subcellularLocation>
        <location evidence="1">Membrane</location>
        <topology evidence="1">Multi-pass membrane protein</topology>
    </subcellularLocation>
</comment>
<dbReference type="InterPro" id="IPR003593">
    <property type="entry name" value="AAA+_ATPase"/>
</dbReference>
<evidence type="ECO:0000256" key="3">
    <source>
        <dbReference type="ARBA" id="ARBA00022741"/>
    </source>
</evidence>
<dbReference type="InterPro" id="IPR056264">
    <property type="entry name" value="R2_ABCA1-4-like"/>
</dbReference>
<name>B4PJJ3_DROYA</name>
<accession>B4PJJ3</accession>
<sequence>MADHKPPNWIMTVLLLVWKDFLMLKARRRYIPVLLLVFAIFPLLCMCLRLFATFKTSKQIKEPKPTALGLSKFPSYIYFSPNTKLIKSIVAELKVNNSKGFENKYKLNNALVNFSKKSKSVIGIEFSDNWNEWPDKLSFTLRSPHTLDFKANIMYAADGHYPLYKTGFLAIQQALSQVHIKRKLKEVNNTQKDLNFPLIKDLPSPPFFEDTPLKFLPPLVIQLVFLVLTINLTKTIVEEKELQLKVTLMQMGVGSCLQWVAWYIHTFIIGLIGLLIITLLWKLVPPESEISFLPFTHWSMLLVVLLVLFHCAICFGFLLSSFFSTTYRIILITFLVILATQLPVMIIPSVDNSVGLSIFSSLFYFSGLVSLMNIIVSWENYGEGLQWSNLFEIPWPGEAISAGYILLVMLLVSFLFLLLCLYIEQVRPGPYGVPRPWHFPCTYCCSTDSFVPYRALFNRLFGIYKAAPDEERPDPKFIEPDPVGKIVGVQIRGLSKTFGKVDVVKNVSFEMFEGQITVLMGHNGAGKTTLISMVAGFIPPTSGTAVINGFDIRQERRKAQRCIGLCQQHNALFKHLSSSNHIELFSRLRGLRGAKVKEEVQNYLTKLNLVDKKRSAARYLSGGTQRRLSLACSLCGGVKVLICDEPSTGLDPGARRELWRLILEAKEGCTILLTTHQLDDGEVLGDRMVIINDGQLRCIGSLPFLKKLVDASCLLTCEARKRCDVEQLTALISRHVGNIQPFSIMGRDICYKLPLSKSNSFSSLFRDLERQMNTLGVRGFSMSSVSLEEIFMSFGAEDADTRKTGGADKRDDDNDDQGNGEDEDRDENVRSCGKQWRAMMTKKILALYDSKVFFILLMLIPIVYYLTMLILAKNHQELGRQTMNITEYGNDRATILLSVPEKKSYKEERRLQYIASLIKGEFQLKVISEPVKDFVKNAWKSREGTREIIFMPMAIDTEDRLGLIGWVGPMHYVHAAPMILNLVYNAMARELIGPKINIEVTSAPFIEKSKLKGYTPEMLEVPLYVTFFVGCALVIFSNAVIQEKLSHMKMQQEVSGLGMITYWLSHLTFDFVVYFILVLALLLPLYRYGPWYLMLIVLLVTGLAGLIFTYFLIVALSASFLIVSLIIFSSLIIRSFVLLFGVFAPKYEILYVLIYVCNLHPIVACSQSIIKVLGYNNQCGSYISETNEASDQVNCINPVVFVDPRCVCKNPLIWPEMLIMLLEAIIIFMLIMFLEYGSCIWYRCIGCCRTRSQSSIEDPKVSREAEKIRAMDADQIRSRALVVNEVSKKYCCGPIAVNNISFALKPKHCLGLLGPNGAGKTSTFKMIVGEHVIDKGNIYIAGYSMKMNRNKAMKEIGYCPQFDSFFEFLTGRQLLKVFLLLKGCSSKHLNERCEQLSDQFGFRKHLDKRITYYSGGTKRKINAAVACGATSLICLDEPSAGVDPASRRHVWNIINEVAQQGKAVLLTSHNMDEINALCSKSVVLVDGSIYAMGSNQHVKNKICKGMVLKLVVNEEPDKMVAMFTRIEEDINKSYPKVELKEKYEFSGRLTYLIPEGTSWSQIFEFVEGNRRSWKLTDYSLSQPSLEDVFEKIAEERIKKK</sequence>
<feature type="transmembrane region" description="Helical" evidence="8">
    <location>
        <begin position="301"/>
        <end position="323"/>
    </location>
</feature>
<reference evidence="10 11" key="1">
    <citation type="journal article" date="2007" name="Nature">
        <title>Evolution of genes and genomes on the Drosophila phylogeny.</title>
        <authorList>
            <consortium name="Drosophila 12 Genomes Consortium"/>
            <person name="Clark A.G."/>
            <person name="Eisen M.B."/>
            <person name="Smith D.R."/>
            <person name="Bergman C.M."/>
            <person name="Oliver B."/>
            <person name="Markow T.A."/>
            <person name="Kaufman T.C."/>
            <person name="Kellis M."/>
            <person name="Gelbart W."/>
            <person name="Iyer V.N."/>
            <person name="Pollard D.A."/>
            <person name="Sackton T.B."/>
            <person name="Larracuente A.M."/>
            <person name="Singh N.D."/>
            <person name="Abad J.P."/>
            <person name="Abt D.N."/>
            <person name="Adryan B."/>
            <person name="Aguade M."/>
            <person name="Akashi H."/>
            <person name="Anderson W.W."/>
            <person name="Aquadro C.F."/>
            <person name="Ardell D.H."/>
            <person name="Arguello R."/>
            <person name="Artieri C.G."/>
            <person name="Barbash D.A."/>
            <person name="Barker D."/>
            <person name="Barsanti P."/>
            <person name="Batterham P."/>
            <person name="Batzoglou S."/>
            <person name="Begun D."/>
            <person name="Bhutkar A."/>
            <person name="Blanco E."/>
            <person name="Bosak S.A."/>
            <person name="Bradley R.K."/>
            <person name="Brand A.D."/>
            <person name="Brent M.R."/>
            <person name="Brooks A.N."/>
            <person name="Brown R.H."/>
            <person name="Butlin R.K."/>
            <person name="Caggese C."/>
            <person name="Calvi B.R."/>
            <person name="Bernardo de Carvalho A."/>
            <person name="Caspi A."/>
            <person name="Castrezana S."/>
            <person name="Celniker S.E."/>
            <person name="Chang J.L."/>
            <person name="Chapple C."/>
            <person name="Chatterji S."/>
            <person name="Chinwalla A."/>
            <person name="Civetta A."/>
            <person name="Clifton S.W."/>
            <person name="Comeron J.M."/>
            <person name="Costello J.C."/>
            <person name="Coyne J.A."/>
            <person name="Daub J."/>
            <person name="David R.G."/>
            <person name="Delcher A.L."/>
            <person name="Delehaunty K."/>
            <person name="Do C.B."/>
            <person name="Ebling H."/>
            <person name="Edwards K."/>
            <person name="Eickbush T."/>
            <person name="Evans J.D."/>
            <person name="Filipski A."/>
            <person name="Findeiss S."/>
            <person name="Freyhult E."/>
            <person name="Fulton L."/>
            <person name="Fulton R."/>
            <person name="Garcia A.C."/>
            <person name="Gardiner A."/>
            <person name="Garfield D.A."/>
            <person name="Garvin B.E."/>
            <person name="Gibson G."/>
            <person name="Gilbert D."/>
            <person name="Gnerre S."/>
            <person name="Godfrey J."/>
            <person name="Good R."/>
            <person name="Gotea V."/>
            <person name="Gravely B."/>
            <person name="Greenberg A.J."/>
            <person name="Griffiths-Jones S."/>
            <person name="Gross S."/>
            <person name="Guigo R."/>
            <person name="Gustafson E.A."/>
            <person name="Haerty W."/>
            <person name="Hahn M.W."/>
            <person name="Halligan D.L."/>
            <person name="Halpern A.L."/>
            <person name="Halter G.M."/>
            <person name="Han M.V."/>
            <person name="Heger A."/>
            <person name="Hillier L."/>
            <person name="Hinrichs A.S."/>
            <person name="Holmes I."/>
            <person name="Hoskins R.A."/>
            <person name="Hubisz M.J."/>
            <person name="Hultmark D."/>
            <person name="Huntley M.A."/>
            <person name="Jaffe D.B."/>
            <person name="Jagadeeshan S."/>
            <person name="Jeck W.R."/>
            <person name="Johnson J."/>
            <person name="Jones C.D."/>
            <person name="Jordan W.C."/>
            <person name="Karpen G.H."/>
            <person name="Kataoka E."/>
            <person name="Keightley P.D."/>
            <person name="Kheradpour P."/>
            <person name="Kirkness E.F."/>
            <person name="Koerich L.B."/>
            <person name="Kristiansen K."/>
            <person name="Kudrna D."/>
            <person name="Kulathinal R.J."/>
            <person name="Kumar S."/>
            <person name="Kwok R."/>
            <person name="Lander E."/>
            <person name="Langley C.H."/>
            <person name="Lapoint R."/>
            <person name="Lazzaro B.P."/>
            <person name="Lee S.J."/>
            <person name="Levesque L."/>
            <person name="Li R."/>
            <person name="Lin C.F."/>
            <person name="Lin M.F."/>
            <person name="Lindblad-Toh K."/>
            <person name="Llopart A."/>
            <person name="Long M."/>
            <person name="Low L."/>
            <person name="Lozovsky E."/>
            <person name="Lu J."/>
            <person name="Luo M."/>
            <person name="Machado C.A."/>
            <person name="Makalowski W."/>
            <person name="Marzo M."/>
            <person name="Matsuda M."/>
            <person name="Matzkin L."/>
            <person name="McAllister B."/>
            <person name="McBride C.S."/>
            <person name="McKernan B."/>
            <person name="McKernan K."/>
            <person name="Mendez-Lago M."/>
            <person name="Minx P."/>
            <person name="Mollenhauer M.U."/>
            <person name="Montooth K."/>
            <person name="Mount S.M."/>
            <person name="Mu X."/>
            <person name="Myers E."/>
            <person name="Negre B."/>
            <person name="Newfeld S."/>
            <person name="Nielsen R."/>
            <person name="Noor M.A."/>
            <person name="O'Grady P."/>
            <person name="Pachter L."/>
            <person name="Papaceit M."/>
            <person name="Parisi M.J."/>
            <person name="Parisi M."/>
            <person name="Parts L."/>
            <person name="Pedersen J.S."/>
            <person name="Pesole G."/>
            <person name="Phillippy A.M."/>
            <person name="Ponting C.P."/>
            <person name="Pop M."/>
            <person name="Porcelli D."/>
            <person name="Powell J.R."/>
            <person name="Prohaska S."/>
            <person name="Pruitt K."/>
            <person name="Puig M."/>
            <person name="Quesneville H."/>
            <person name="Ram K.R."/>
            <person name="Rand D."/>
            <person name="Rasmussen M.D."/>
            <person name="Reed L.K."/>
            <person name="Reenan R."/>
            <person name="Reily A."/>
            <person name="Remington K.A."/>
            <person name="Rieger T.T."/>
            <person name="Ritchie M.G."/>
            <person name="Robin C."/>
            <person name="Rogers Y.H."/>
            <person name="Rohde C."/>
            <person name="Rozas J."/>
            <person name="Rubenfield M.J."/>
            <person name="Ruiz A."/>
            <person name="Russo S."/>
            <person name="Salzberg S.L."/>
            <person name="Sanchez-Gracia A."/>
            <person name="Saranga D.J."/>
            <person name="Sato H."/>
            <person name="Schaeffer S.W."/>
            <person name="Schatz M.C."/>
            <person name="Schlenke T."/>
            <person name="Schwartz R."/>
            <person name="Segarra C."/>
            <person name="Singh R.S."/>
            <person name="Sirot L."/>
            <person name="Sirota M."/>
            <person name="Sisneros N.B."/>
            <person name="Smith C.D."/>
            <person name="Smith T.F."/>
            <person name="Spieth J."/>
            <person name="Stage D.E."/>
            <person name="Stark A."/>
            <person name="Stephan W."/>
            <person name="Strausberg R.L."/>
            <person name="Strempel S."/>
            <person name="Sturgill D."/>
            <person name="Sutton G."/>
            <person name="Sutton G.G."/>
            <person name="Tao W."/>
            <person name="Teichmann S."/>
            <person name="Tobari Y.N."/>
            <person name="Tomimura Y."/>
            <person name="Tsolas J.M."/>
            <person name="Valente V.L."/>
            <person name="Venter E."/>
            <person name="Venter J.C."/>
            <person name="Vicario S."/>
            <person name="Vieira F.G."/>
            <person name="Vilella A.J."/>
            <person name="Villasante A."/>
            <person name="Walenz B."/>
            <person name="Wang J."/>
            <person name="Wasserman M."/>
            <person name="Watts T."/>
            <person name="Wilson D."/>
            <person name="Wilson R.K."/>
            <person name="Wing R.A."/>
            <person name="Wolfner M.F."/>
            <person name="Wong A."/>
            <person name="Wong G.K."/>
            <person name="Wu C.I."/>
            <person name="Wu G."/>
            <person name="Yamamoto D."/>
            <person name="Yang H.P."/>
            <person name="Yang S.P."/>
            <person name="Yorke J.A."/>
            <person name="Yoshida K."/>
            <person name="Zdobnov E."/>
            <person name="Zhang P."/>
            <person name="Zhang Y."/>
            <person name="Zimin A.V."/>
            <person name="Baldwin J."/>
            <person name="Abdouelleil A."/>
            <person name="Abdulkadir J."/>
            <person name="Abebe A."/>
            <person name="Abera B."/>
            <person name="Abreu J."/>
            <person name="Acer S.C."/>
            <person name="Aftuck L."/>
            <person name="Alexander A."/>
            <person name="An P."/>
            <person name="Anderson E."/>
            <person name="Anderson S."/>
            <person name="Arachi H."/>
            <person name="Azer M."/>
            <person name="Bachantsang P."/>
            <person name="Barry A."/>
            <person name="Bayul T."/>
            <person name="Berlin A."/>
            <person name="Bessette D."/>
            <person name="Bloom T."/>
            <person name="Blye J."/>
            <person name="Boguslavskiy L."/>
            <person name="Bonnet C."/>
            <person name="Boukhgalter B."/>
            <person name="Bourzgui I."/>
            <person name="Brown A."/>
            <person name="Cahill P."/>
            <person name="Channer S."/>
            <person name="Cheshatsang Y."/>
            <person name="Chuda L."/>
            <person name="Citroen M."/>
            <person name="Collymore A."/>
            <person name="Cooke P."/>
            <person name="Costello M."/>
            <person name="D'Aco K."/>
            <person name="Daza R."/>
            <person name="De Haan G."/>
            <person name="DeGray S."/>
            <person name="DeMaso C."/>
            <person name="Dhargay N."/>
            <person name="Dooley K."/>
            <person name="Dooley E."/>
            <person name="Doricent M."/>
            <person name="Dorje P."/>
            <person name="Dorjee K."/>
            <person name="Dupes A."/>
            <person name="Elong R."/>
            <person name="Falk J."/>
            <person name="Farina A."/>
            <person name="Faro S."/>
            <person name="Ferguson D."/>
            <person name="Fisher S."/>
            <person name="Foley C.D."/>
            <person name="Franke A."/>
            <person name="Friedrich D."/>
            <person name="Gadbois L."/>
            <person name="Gearin G."/>
            <person name="Gearin C.R."/>
            <person name="Giannoukos G."/>
            <person name="Goode T."/>
            <person name="Graham J."/>
            <person name="Grandbois E."/>
            <person name="Grewal S."/>
            <person name="Gyaltsen K."/>
            <person name="Hafez N."/>
            <person name="Hagos B."/>
            <person name="Hall J."/>
            <person name="Henson C."/>
            <person name="Hollinger A."/>
            <person name="Honan T."/>
            <person name="Huard M.D."/>
            <person name="Hughes L."/>
            <person name="Hurhula B."/>
            <person name="Husby M.E."/>
            <person name="Kamat A."/>
            <person name="Kanga B."/>
            <person name="Kashin S."/>
            <person name="Khazanovich D."/>
            <person name="Kisner P."/>
            <person name="Lance K."/>
            <person name="Lara M."/>
            <person name="Lee W."/>
            <person name="Lennon N."/>
            <person name="Letendre F."/>
            <person name="LeVine R."/>
            <person name="Lipovsky A."/>
            <person name="Liu X."/>
            <person name="Liu J."/>
            <person name="Liu S."/>
            <person name="Lokyitsang T."/>
            <person name="Lokyitsang Y."/>
            <person name="Lubonja R."/>
            <person name="Lui A."/>
            <person name="MacDonald P."/>
            <person name="Magnisalis V."/>
            <person name="Maru K."/>
            <person name="Matthews C."/>
            <person name="McCusker W."/>
            <person name="McDonough S."/>
            <person name="Mehta T."/>
            <person name="Meldrim J."/>
            <person name="Meneus L."/>
            <person name="Mihai O."/>
            <person name="Mihalev A."/>
            <person name="Mihova T."/>
            <person name="Mittelman R."/>
            <person name="Mlenga V."/>
            <person name="Montmayeur A."/>
            <person name="Mulrain L."/>
            <person name="Navidi A."/>
            <person name="Naylor J."/>
            <person name="Negash T."/>
            <person name="Nguyen T."/>
            <person name="Nguyen N."/>
            <person name="Nicol R."/>
            <person name="Norbu C."/>
            <person name="Norbu N."/>
            <person name="Novod N."/>
            <person name="O'Neill B."/>
            <person name="Osman S."/>
            <person name="Markiewicz E."/>
            <person name="Oyono O.L."/>
            <person name="Patti C."/>
            <person name="Phunkhang P."/>
            <person name="Pierre F."/>
            <person name="Priest M."/>
            <person name="Raghuraman S."/>
            <person name="Rege F."/>
            <person name="Reyes R."/>
            <person name="Rise C."/>
            <person name="Rogov P."/>
            <person name="Ross K."/>
            <person name="Ryan E."/>
            <person name="Settipalli S."/>
            <person name="Shea T."/>
            <person name="Sherpa N."/>
            <person name="Shi L."/>
            <person name="Shih D."/>
            <person name="Sparrow T."/>
            <person name="Spaulding J."/>
            <person name="Stalker J."/>
            <person name="Stange-Thomann N."/>
            <person name="Stavropoulos S."/>
            <person name="Stone C."/>
            <person name="Strader C."/>
            <person name="Tesfaye S."/>
            <person name="Thomson T."/>
            <person name="Thoulutsang Y."/>
            <person name="Thoulutsang D."/>
            <person name="Topham K."/>
            <person name="Topping I."/>
            <person name="Tsamla T."/>
            <person name="Vassiliev H."/>
            <person name="Vo A."/>
            <person name="Wangchuk T."/>
            <person name="Wangdi T."/>
            <person name="Weiand M."/>
            <person name="Wilkinson J."/>
            <person name="Wilson A."/>
            <person name="Yadav S."/>
            <person name="Young G."/>
            <person name="Yu Q."/>
            <person name="Zembek L."/>
            <person name="Zhong D."/>
            <person name="Zimmer A."/>
            <person name="Zwirko Z."/>
            <person name="Jaffe D.B."/>
            <person name="Alvarez P."/>
            <person name="Brockman W."/>
            <person name="Butler J."/>
            <person name="Chin C."/>
            <person name="Gnerre S."/>
            <person name="Grabherr M."/>
            <person name="Kleber M."/>
            <person name="Mauceli E."/>
            <person name="MacCallum I."/>
        </authorList>
    </citation>
    <scope>NUCLEOTIDE SEQUENCE [LARGE SCALE GENOMIC DNA]</scope>
    <source>
        <strain evidence="11">Tai18E2 / Tucson 14021-0261.01</strain>
    </source>
</reference>
<evidence type="ECO:0000256" key="6">
    <source>
        <dbReference type="ARBA" id="ARBA00023136"/>
    </source>
</evidence>
<proteinExistence type="predicted"/>
<feature type="transmembrane region" description="Helical" evidence="8">
    <location>
        <begin position="362"/>
        <end position="381"/>
    </location>
</feature>
<dbReference type="Pfam" id="PF12698">
    <property type="entry name" value="ABC2_membrane_3"/>
    <property type="match status" value="2"/>
</dbReference>
<keyword evidence="4" id="KW-0067">ATP-binding</keyword>
<dbReference type="GO" id="GO:0140359">
    <property type="term" value="F:ABC-type transporter activity"/>
    <property type="evidence" value="ECO:0007669"/>
    <property type="project" value="InterPro"/>
</dbReference>
<evidence type="ECO:0000256" key="2">
    <source>
        <dbReference type="ARBA" id="ARBA00022692"/>
    </source>
</evidence>
<dbReference type="Proteomes" id="UP000002282">
    <property type="component" value="Chromosome 3L"/>
</dbReference>
<dbReference type="GO" id="GO:0005319">
    <property type="term" value="F:lipid transporter activity"/>
    <property type="evidence" value="ECO:0007669"/>
    <property type="project" value="TreeGrafter"/>
</dbReference>
<evidence type="ECO:0000256" key="1">
    <source>
        <dbReference type="ARBA" id="ARBA00004141"/>
    </source>
</evidence>
<dbReference type="FunFam" id="3.40.50.300:FF:002275">
    <property type="entry name" value="ATP-binding cassette, subfamily A (ABC1), member 16"/>
    <property type="match status" value="1"/>
</dbReference>
<reference evidence="10 11" key="2">
    <citation type="journal article" date="2007" name="PLoS Biol.">
        <title>Principles of genome evolution in the Drosophila melanogaster species group.</title>
        <authorList>
            <person name="Ranz J.M."/>
            <person name="Maurin D."/>
            <person name="Chan Y.S."/>
            <person name="von Grotthuss M."/>
            <person name="Hillier L.W."/>
            <person name="Roote J."/>
            <person name="Ashburner M."/>
            <person name="Bergman C.M."/>
        </authorList>
    </citation>
    <scope>NUCLEOTIDE SEQUENCE [LARGE SCALE GENOMIC DNA]</scope>
    <source>
        <strain evidence="11">Tai18E2 / Tucson 14021-0261.01</strain>
    </source>
</reference>
<dbReference type="SMR" id="B4PJJ3"/>
<feature type="transmembrane region" description="Helical" evidence="8">
    <location>
        <begin position="852"/>
        <end position="872"/>
    </location>
</feature>